<dbReference type="SMART" id="SM00226">
    <property type="entry name" value="LMWPc"/>
    <property type="match status" value="1"/>
</dbReference>
<keyword evidence="5" id="KW-0175">Coiled coil</keyword>
<accession>A0A239G878</accession>
<reference evidence="7 8" key="1">
    <citation type="submission" date="2017-06" db="EMBL/GenBank/DDBJ databases">
        <authorList>
            <person name="Kim H.J."/>
            <person name="Triplett B.A."/>
        </authorList>
    </citation>
    <scope>NUCLEOTIDE SEQUENCE [LARGE SCALE GENOMIC DNA]</scope>
    <source>
        <strain evidence="7 8">SCA</strain>
    </source>
</reference>
<dbReference type="RefSeq" id="WP_089283714.1">
    <property type="nucleotide sequence ID" value="NZ_FZOJ01000015.1"/>
</dbReference>
<comment type="similarity">
    <text evidence="1">Belongs to the low molecular weight phosphotyrosine protein phosphatase family.</text>
</comment>
<dbReference type="CDD" id="cd16344">
    <property type="entry name" value="LMWPAP"/>
    <property type="match status" value="1"/>
</dbReference>
<dbReference type="Proteomes" id="UP000198304">
    <property type="component" value="Unassembled WGS sequence"/>
</dbReference>
<dbReference type="Gene3D" id="3.40.50.2300">
    <property type="match status" value="1"/>
</dbReference>
<dbReference type="EMBL" id="FZOJ01000015">
    <property type="protein sequence ID" value="SNS64234.1"/>
    <property type="molecule type" value="Genomic_DNA"/>
</dbReference>
<keyword evidence="8" id="KW-1185">Reference proteome</keyword>
<organism evidence="7 8">
    <name type="scientific">Anaerovirgula multivorans</name>
    <dbReference type="NCBI Taxonomy" id="312168"/>
    <lineage>
        <taxon>Bacteria</taxon>
        <taxon>Bacillati</taxon>
        <taxon>Bacillota</taxon>
        <taxon>Clostridia</taxon>
        <taxon>Peptostreptococcales</taxon>
        <taxon>Natronincolaceae</taxon>
        <taxon>Anaerovirgula</taxon>
    </lineage>
</organism>
<dbReference type="AlphaFoldDB" id="A0A239G878"/>
<keyword evidence="3" id="KW-0904">Protein phosphatase</keyword>
<dbReference type="InterPro" id="IPR050438">
    <property type="entry name" value="LMW_PTPase"/>
</dbReference>
<evidence type="ECO:0000313" key="8">
    <source>
        <dbReference type="Proteomes" id="UP000198304"/>
    </source>
</evidence>
<dbReference type="OrthoDB" id="9784339at2"/>
<dbReference type="PANTHER" id="PTHR11717">
    <property type="entry name" value="LOW MOLECULAR WEIGHT PROTEIN TYROSINE PHOSPHATASE"/>
    <property type="match status" value="1"/>
</dbReference>
<feature type="coiled-coil region" evidence="5">
    <location>
        <begin position="124"/>
        <end position="232"/>
    </location>
</feature>
<evidence type="ECO:0000256" key="5">
    <source>
        <dbReference type="SAM" id="Coils"/>
    </source>
</evidence>
<proteinExistence type="inferred from homology"/>
<dbReference type="PANTHER" id="PTHR11717:SF31">
    <property type="entry name" value="LOW MOLECULAR WEIGHT PROTEIN-TYROSINE-PHOSPHATASE ETP-RELATED"/>
    <property type="match status" value="1"/>
</dbReference>
<dbReference type="Pfam" id="PF01451">
    <property type="entry name" value="LMWPc"/>
    <property type="match status" value="1"/>
</dbReference>
<evidence type="ECO:0000256" key="4">
    <source>
        <dbReference type="PIRSR" id="PIRSR617867-1"/>
    </source>
</evidence>
<feature type="domain" description="Phosphotyrosine protein phosphatase I" evidence="6">
    <location>
        <begin position="2"/>
        <end position="228"/>
    </location>
</feature>
<sequence>MKTILFVCTGNTCRSSMAEALFKDLLEKEQHNLGDVRVISAGTSAVVGDLASCASKEIIREKGISLENHRAKPLTRELIEEADLVLTMTGNHKHHVLNLCPEAKDKVFTLKEYVNSGHKLDNVLDEINEVYKNINVKKQRFMQENQKRLKELKEKRDMLLRELKSIENEVVRIEKDFKEEIVEHEDELIRLKTKMPDLDIMDPFGQPMEAYRQSAREIEESLKKLLKKLLKR</sequence>
<dbReference type="SUPFAM" id="SSF52788">
    <property type="entry name" value="Phosphotyrosine protein phosphatases I"/>
    <property type="match status" value="1"/>
</dbReference>
<dbReference type="InterPro" id="IPR023485">
    <property type="entry name" value="Ptyr_pPase"/>
</dbReference>
<evidence type="ECO:0000256" key="2">
    <source>
        <dbReference type="ARBA" id="ARBA00022801"/>
    </source>
</evidence>
<protein>
    <submittedName>
        <fullName evidence="7">Protein-tyrosine phosphatase</fullName>
    </submittedName>
</protein>
<dbReference type="PRINTS" id="PR00719">
    <property type="entry name" value="LMWPTPASE"/>
</dbReference>
<name>A0A239G878_9FIRM</name>
<dbReference type="InterPro" id="IPR036196">
    <property type="entry name" value="Ptyr_pPase_sf"/>
</dbReference>
<feature type="active site" description="Nucleophile" evidence="4">
    <location>
        <position position="8"/>
    </location>
</feature>
<evidence type="ECO:0000313" key="7">
    <source>
        <dbReference type="EMBL" id="SNS64234.1"/>
    </source>
</evidence>
<dbReference type="GO" id="GO:0004725">
    <property type="term" value="F:protein tyrosine phosphatase activity"/>
    <property type="evidence" value="ECO:0007669"/>
    <property type="project" value="InterPro"/>
</dbReference>
<feature type="active site" evidence="4">
    <location>
        <position position="14"/>
    </location>
</feature>
<evidence type="ECO:0000256" key="1">
    <source>
        <dbReference type="ARBA" id="ARBA00011063"/>
    </source>
</evidence>
<dbReference type="InterPro" id="IPR017867">
    <property type="entry name" value="Tyr_phospatase_low_mol_wt"/>
</dbReference>
<evidence type="ECO:0000256" key="3">
    <source>
        <dbReference type="ARBA" id="ARBA00022912"/>
    </source>
</evidence>
<feature type="active site" description="Proton donor" evidence="4">
    <location>
        <position position="125"/>
    </location>
</feature>
<keyword evidence="2" id="KW-0378">Hydrolase</keyword>
<gene>
    <name evidence="7" type="ORF">SAMN05446037_101567</name>
</gene>
<evidence type="ECO:0000259" key="6">
    <source>
        <dbReference type="SMART" id="SM00226"/>
    </source>
</evidence>